<sequence length="94" mass="11058">MLDALAFGVEVKVSRTTEQYQWRHRRAESESQDDQQHREQIHRDIREDQGDDKTCTCEPAQNAERDHHQGGPPESRSQDHLVYQDCLQVVRTFP</sequence>
<evidence type="ECO:0000313" key="2">
    <source>
        <dbReference type="EMBL" id="NYJ73084.1"/>
    </source>
</evidence>
<feature type="compositionally biased region" description="Basic and acidic residues" evidence="1">
    <location>
        <begin position="34"/>
        <end position="55"/>
    </location>
</feature>
<accession>A0A853DDA8</accession>
<reference evidence="2 3" key="1">
    <citation type="submission" date="2020-07" db="EMBL/GenBank/DDBJ databases">
        <title>Sequencing the genomes of 1000 actinobacteria strains.</title>
        <authorList>
            <person name="Klenk H.-P."/>
        </authorList>
    </citation>
    <scope>NUCLEOTIDE SEQUENCE [LARGE SCALE GENOMIC DNA]</scope>
    <source>
        <strain evidence="2 3">DSM 29531</strain>
    </source>
</reference>
<comment type="caution">
    <text evidence="2">The sequence shown here is derived from an EMBL/GenBank/DDBJ whole genome shotgun (WGS) entry which is preliminary data.</text>
</comment>
<feature type="region of interest" description="Disordered" evidence="1">
    <location>
        <begin position="18"/>
        <end position="81"/>
    </location>
</feature>
<dbReference type="Proteomes" id="UP000571817">
    <property type="component" value="Unassembled WGS sequence"/>
</dbReference>
<proteinExistence type="predicted"/>
<keyword evidence="3" id="KW-1185">Reference proteome</keyword>
<dbReference type="EMBL" id="JACCFW010000001">
    <property type="protein sequence ID" value="NYJ73084.1"/>
    <property type="molecule type" value="Genomic_DNA"/>
</dbReference>
<gene>
    <name evidence="2" type="ORF">HNR15_000047</name>
</gene>
<protein>
    <submittedName>
        <fullName evidence="2">Uncharacterized protein</fullName>
    </submittedName>
</protein>
<dbReference type="AlphaFoldDB" id="A0A853DDA8"/>
<organism evidence="2 3">
    <name type="scientific">Allobranchiibius huperziae</name>
    <dbReference type="NCBI Taxonomy" id="1874116"/>
    <lineage>
        <taxon>Bacteria</taxon>
        <taxon>Bacillati</taxon>
        <taxon>Actinomycetota</taxon>
        <taxon>Actinomycetes</taxon>
        <taxon>Micrococcales</taxon>
        <taxon>Dermacoccaceae</taxon>
        <taxon>Allobranchiibius</taxon>
    </lineage>
</organism>
<dbReference type="RefSeq" id="WP_179478105.1">
    <property type="nucleotide sequence ID" value="NZ_JACCFW010000001.1"/>
</dbReference>
<evidence type="ECO:0000313" key="3">
    <source>
        <dbReference type="Proteomes" id="UP000571817"/>
    </source>
</evidence>
<evidence type="ECO:0000256" key="1">
    <source>
        <dbReference type="SAM" id="MobiDB-lite"/>
    </source>
</evidence>
<name>A0A853DDA8_9MICO</name>